<dbReference type="AlphaFoldDB" id="A0A0K1EK82"/>
<accession>A0A0K1EK82</accession>
<dbReference type="EMBL" id="CP012159">
    <property type="protein sequence ID" value="AKT41008.1"/>
    <property type="molecule type" value="Genomic_DNA"/>
</dbReference>
<proteinExistence type="predicted"/>
<evidence type="ECO:0000313" key="1">
    <source>
        <dbReference type="EMBL" id="AKT41008.1"/>
    </source>
</evidence>
<organism evidence="1 2">
    <name type="scientific">Chondromyces crocatus</name>
    <dbReference type="NCBI Taxonomy" id="52"/>
    <lineage>
        <taxon>Bacteria</taxon>
        <taxon>Pseudomonadati</taxon>
        <taxon>Myxococcota</taxon>
        <taxon>Polyangia</taxon>
        <taxon>Polyangiales</taxon>
        <taxon>Polyangiaceae</taxon>
        <taxon>Chondromyces</taxon>
    </lineage>
</organism>
<sequence>MSRFFITSRCECQATLSATLDERRHVLAGWAARPGIKELAPAHSINAHLERFDVGWLCPFCNRNTLRMFYAGALRVLPASATQSGDAPTQAA</sequence>
<dbReference type="Proteomes" id="UP000067626">
    <property type="component" value="Chromosome"/>
</dbReference>
<keyword evidence="2" id="KW-1185">Reference proteome</keyword>
<protein>
    <submittedName>
        <fullName evidence="1">Uncharacterized protein</fullName>
    </submittedName>
</protein>
<dbReference type="OrthoDB" id="5518872at2"/>
<gene>
    <name evidence="1" type="ORF">CMC5_051660</name>
</gene>
<name>A0A0K1EK82_CHOCO</name>
<dbReference type="RefSeq" id="WP_050432850.1">
    <property type="nucleotide sequence ID" value="NZ_CP012159.1"/>
</dbReference>
<dbReference type="KEGG" id="ccro:CMC5_051660"/>
<reference evidence="1 2" key="1">
    <citation type="submission" date="2015-07" db="EMBL/GenBank/DDBJ databases">
        <title>Genome analysis of myxobacterium Chondromyces crocatus Cm c5 reveals a high potential for natural compound synthesis and the genetic basis for the loss of fruiting body formation.</title>
        <authorList>
            <person name="Zaburannyi N."/>
            <person name="Bunk B."/>
            <person name="Maier J."/>
            <person name="Overmann J."/>
            <person name="Mueller R."/>
        </authorList>
    </citation>
    <scope>NUCLEOTIDE SEQUENCE [LARGE SCALE GENOMIC DNA]</scope>
    <source>
        <strain evidence="1 2">Cm c5</strain>
    </source>
</reference>
<evidence type="ECO:0000313" key="2">
    <source>
        <dbReference type="Proteomes" id="UP000067626"/>
    </source>
</evidence>